<name>A0A0F8ZAC9_9ZZZZ</name>
<comment type="caution">
    <text evidence="1">The sequence shown here is derived from an EMBL/GenBank/DDBJ whole genome shotgun (WGS) entry which is preliminary data.</text>
</comment>
<protein>
    <submittedName>
        <fullName evidence="1">Uncharacterized protein</fullName>
    </submittedName>
</protein>
<sequence>MPCGGIFPIKGSYIEKHYDPKHPCWVCGKPDCTHFCEEWDTGIHAKCVADFLKSEEGSCMTLHGHTIIVDYSLETP</sequence>
<reference evidence="1" key="1">
    <citation type="journal article" date="2015" name="Nature">
        <title>Complex archaea that bridge the gap between prokaryotes and eukaryotes.</title>
        <authorList>
            <person name="Spang A."/>
            <person name="Saw J.H."/>
            <person name="Jorgensen S.L."/>
            <person name="Zaremba-Niedzwiedzka K."/>
            <person name="Martijn J."/>
            <person name="Lind A.E."/>
            <person name="van Eijk R."/>
            <person name="Schleper C."/>
            <person name="Guy L."/>
            <person name="Ettema T.J."/>
        </authorList>
    </citation>
    <scope>NUCLEOTIDE SEQUENCE</scope>
</reference>
<dbReference type="AlphaFoldDB" id="A0A0F8ZAC9"/>
<accession>A0A0F8ZAC9</accession>
<dbReference type="EMBL" id="LAZR01061534">
    <property type="protein sequence ID" value="KKK63394.1"/>
    <property type="molecule type" value="Genomic_DNA"/>
</dbReference>
<proteinExistence type="predicted"/>
<evidence type="ECO:0000313" key="1">
    <source>
        <dbReference type="EMBL" id="KKK63394.1"/>
    </source>
</evidence>
<organism evidence="1">
    <name type="scientific">marine sediment metagenome</name>
    <dbReference type="NCBI Taxonomy" id="412755"/>
    <lineage>
        <taxon>unclassified sequences</taxon>
        <taxon>metagenomes</taxon>
        <taxon>ecological metagenomes</taxon>
    </lineage>
</organism>
<gene>
    <name evidence="1" type="ORF">LCGC14_2994750</name>
</gene>